<evidence type="ECO:0000313" key="2">
    <source>
        <dbReference type="EMBL" id="CAK7214466.1"/>
    </source>
</evidence>
<feature type="region of interest" description="Disordered" evidence="1">
    <location>
        <begin position="81"/>
        <end position="108"/>
    </location>
</feature>
<proteinExistence type="predicted"/>
<organism evidence="2 3">
    <name type="scientific">Sporothrix bragantina</name>
    <dbReference type="NCBI Taxonomy" id="671064"/>
    <lineage>
        <taxon>Eukaryota</taxon>
        <taxon>Fungi</taxon>
        <taxon>Dikarya</taxon>
        <taxon>Ascomycota</taxon>
        <taxon>Pezizomycotina</taxon>
        <taxon>Sordariomycetes</taxon>
        <taxon>Sordariomycetidae</taxon>
        <taxon>Ophiostomatales</taxon>
        <taxon>Ophiostomataceae</taxon>
        <taxon>Sporothrix</taxon>
    </lineage>
</organism>
<keyword evidence="3" id="KW-1185">Reference proteome</keyword>
<feature type="compositionally biased region" description="Polar residues" evidence="1">
    <location>
        <begin position="92"/>
        <end position="108"/>
    </location>
</feature>
<feature type="compositionally biased region" description="Acidic residues" evidence="1">
    <location>
        <begin position="32"/>
        <end position="44"/>
    </location>
</feature>
<feature type="region of interest" description="Disordered" evidence="1">
    <location>
        <begin position="28"/>
        <end position="57"/>
    </location>
</feature>
<comment type="caution">
    <text evidence="2">The sequence shown here is derived from an EMBL/GenBank/DDBJ whole genome shotgun (WGS) entry which is preliminary data.</text>
</comment>
<dbReference type="EMBL" id="CAWUHC010000012">
    <property type="protein sequence ID" value="CAK7214466.1"/>
    <property type="molecule type" value="Genomic_DNA"/>
</dbReference>
<evidence type="ECO:0000256" key="1">
    <source>
        <dbReference type="SAM" id="MobiDB-lite"/>
    </source>
</evidence>
<name>A0ABP0B4K6_9PEZI</name>
<evidence type="ECO:0000313" key="3">
    <source>
        <dbReference type="Proteomes" id="UP001642406"/>
    </source>
</evidence>
<sequence>MVSAAQAILCAKCVAMNVILDHHGIKLAPVPEGEDDDQEEEEEVVPPQPSIEEPARPQLVDEVVVTTRSISLSSVPRQRVATFHSDEEETISSRSNTPFTFSGQAESHGSEMTPNYLFTFAPSATATTASIVTTSTAVTDDEELYLSSLLARTRISTDSASPVPQAQPSVPSLPDDSYSVLLDFVVKAATQASIPSRGNVSMSVMQNTGAQPDNRWFQNATLDEKYKQIGAAGELFVYALLSHMGDGFLPGFSLQNWQSTIRGYARSHPLYSDIQNWVGQETADITYEDVDGTLTALLMDKGYLASEVWASARPRYFIEVKTTVNAAIATPFYMSNHQYTRMQNCSPDGPDDHSALENVYMIIRVFGLGAGFVGFQLLVDPESMRRRGELAFTTPESWTVVVL</sequence>
<reference evidence="2 3" key="1">
    <citation type="submission" date="2024-01" db="EMBL/GenBank/DDBJ databases">
        <authorList>
            <person name="Allen C."/>
            <person name="Tagirdzhanova G."/>
        </authorList>
    </citation>
    <scope>NUCLEOTIDE SEQUENCE [LARGE SCALE GENOMIC DNA]</scope>
</reference>
<gene>
    <name evidence="2" type="ORF">SBRCBS47491_002152</name>
</gene>
<accession>A0ABP0B4K6</accession>
<protein>
    <submittedName>
        <fullName evidence="2">Uncharacterized protein</fullName>
    </submittedName>
</protein>
<dbReference type="Proteomes" id="UP001642406">
    <property type="component" value="Unassembled WGS sequence"/>
</dbReference>